<sequence length="211" mass="23508">MLETMREKLMTASSVPKPANLQMANAFKQAAESLANETDRGSVVLAAAWLDESLTSILMAYMKPTERKDDLLSPGRPLGDFGTKIALADRLRLIHPSLLKSLDMVRRLRNDFAHIASDLTFETSSVKDRVSLIFRENEDLLLVMGNLLISNGMVSVDEGEKVKIENMVKCFGTKKLFQYTCAILNSALAVVKHNLRPAVQQYNQDPLNGRI</sequence>
<organism evidence="1 2">
    <name type="scientific">Pseudomonas putida</name>
    <name type="common">Arthrobacter siderocapsulatus</name>
    <dbReference type="NCBI Taxonomy" id="303"/>
    <lineage>
        <taxon>Bacteria</taxon>
        <taxon>Pseudomonadati</taxon>
        <taxon>Pseudomonadota</taxon>
        <taxon>Gammaproteobacteria</taxon>
        <taxon>Pseudomonadales</taxon>
        <taxon>Pseudomonadaceae</taxon>
        <taxon>Pseudomonas</taxon>
    </lineage>
</organism>
<dbReference type="Gene3D" id="1.20.120.330">
    <property type="entry name" value="Nucleotidyltransferases domain 2"/>
    <property type="match status" value="1"/>
</dbReference>
<reference evidence="1 2" key="1">
    <citation type="submission" date="2016-12" db="EMBL/GenBank/DDBJ databases">
        <title>Draft Genome Sequence of Mercury Resistant Pseudomonas DRA525.</title>
        <authorList>
            <person name="Drace K.M."/>
        </authorList>
    </citation>
    <scope>NUCLEOTIDE SEQUENCE [LARGE SCALE GENOMIC DNA]</scope>
    <source>
        <strain evidence="1 2">DRA525</strain>
    </source>
</reference>
<proteinExistence type="predicted"/>
<dbReference type="AlphaFoldDB" id="A0A1L5PNU0"/>
<dbReference type="PANTHER" id="PTHR37941">
    <property type="entry name" value="FUMARASE E-RELATED"/>
    <property type="match status" value="1"/>
</dbReference>
<name>A0A1L5PNU0_PSEPU</name>
<dbReference type="InterPro" id="IPR038026">
    <property type="entry name" value="MtlR-like_sf"/>
</dbReference>
<dbReference type="SUPFAM" id="SSF158668">
    <property type="entry name" value="MtlR-like"/>
    <property type="match status" value="1"/>
</dbReference>
<evidence type="ECO:0000313" key="2">
    <source>
        <dbReference type="Proteomes" id="UP000185146"/>
    </source>
</evidence>
<dbReference type="EMBL" id="CP018743">
    <property type="protein sequence ID" value="APO81809.1"/>
    <property type="molecule type" value="Genomic_DNA"/>
</dbReference>
<protein>
    <recommendedName>
        <fullName evidence="3">DUF4145 domain-containing protein</fullName>
    </recommendedName>
</protein>
<evidence type="ECO:0008006" key="3">
    <source>
        <dbReference type="Google" id="ProtNLM"/>
    </source>
</evidence>
<dbReference type="Proteomes" id="UP000185146">
    <property type="component" value="Chromosome"/>
</dbReference>
<dbReference type="InterPro" id="IPR007761">
    <property type="entry name" value="MtlR-like"/>
</dbReference>
<evidence type="ECO:0000313" key="1">
    <source>
        <dbReference type="EMBL" id="APO81809.1"/>
    </source>
</evidence>
<accession>A0A1L5PNU0</accession>
<gene>
    <name evidence="1" type="ORF">BL240_10295</name>
</gene>
<dbReference type="PANTHER" id="PTHR37941:SF1">
    <property type="entry name" value="FUMARASE E-RELATED"/>
    <property type="match status" value="1"/>
</dbReference>
<dbReference type="GO" id="GO:0045892">
    <property type="term" value="P:negative regulation of DNA-templated transcription"/>
    <property type="evidence" value="ECO:0007669"/>
    <property type="project" value="TreeGrafter"/>
</dbReference>